<dbReference type="EMBL" id="JAWRVI010000014">
    <property type="protein sequence ID" value="KAK4090821.1"/>
    <property type="molecule type" value="Genomic_DNA"/>
</dbReference>
<proteinExistence type="predicted"/>
<dbReference type="EMBL" id="LCWV01000001">
    <property type="protein sequence ID" value="PWI76233.1"/>
    <property type="molecule type" value="Genomic_DNA"/>
</dbReference>
<feature type="region of interest" description="Disordered" evidence="1">
    <location>
        <begin position="465"/>
        <end position="493"/>
    </location>
</feature>
<protein>
    <submittedName>
        <fullName evidence="3">Ubiquitin fusion degradation protein (Ufd1)</fullName>
    </submittedName>
</protein>
<accession>A0A2U3EP11</accession>
<feature type="compositionally biased region" description="Polar residues" evidence="1">
    <location>
        <begin position="469"/>
        <end position="480"/>
    </location>
</feature>
<dbReference type="AlphaFoldDB" id="A0A2U3EP11"/>
<comment type="caution">
    <text evidence="3">The sequence shown here is derived from an EMBL/GenBank/DDBJ whole genome shotgun (WGS) entry which is preliminary data.</text>
</comment>
<keyword evidence="5" id="KW-1185">Reference proteome</keyword>
<name>A0A2U3EP11_PURLI</name>
<dbReference type="Proteomes" id="UP001287286">
    <property type="component" value="Unassembled WGS sequence"/>
</dbReference>
<evidence type="ECO:0000256" key="1">
    <source>
        <dbReference type="SAM" id="MobiDB-lite"/>
    </source>
</evidence>
<reference evidence="2" key="3">
    <citation type="submission" date="2023-11" db="EMBL/GenBank/DDBJ databases">
        <authorList>
            <person name="Beijen E."/>
            <person name="Ohm R.A."/>
        </authorList>
    </citation>
    <scope>NUCLEOTIDE SEQUENCE</scope>
    <source>
        <strain evidence="2">CBS 150709</strain>
    </source>
</reference>
<gene>
    <name evidence="3" type="ORF">PCL_03427</name>
    <name evidence="2" type="ORF">Purlil1_4957</name>
</gene>
<reference evidence="3 4" key="2">
    <citation type="journal article" date="2016" name="Front. Microbiol.">
        <title>Genome and transcriptome sequences reveal the specific parasitism of the nematophagous Purpureocillium lilacinum 36-1.</title>
        <authorList>
            <person name="Xie J."/>
            <person name="Li S."/>
            <person name="Mo C."/>
            <person name="Xiao X."/>
            <person name="Peng D."/>
            <person name="Wang G."/>
            <person name="Xiao Y."/>
        </authorList>
    </citation>
    <scope>NUCLEOTIDE SEQUENCE [LARGE SCALE GENOMIC DNA]</scope>
    <source>
        <strain evidence="3 4">36-1</strain>
    </source>
</reference>
<reference evidence="3" key="1">
    <citation type="submission" date="2015-05" db="EMBL/GenBank/DDBJ databases">
        <authorList>
            <person name="Wang D.B."/>
            <person name="Wang M."/>
        </authorList>
    </citation>
    <scope>NUCLEOTIDE SEQUENCE</scope>
    <source>
        <strain evidence="3">36-1</strain>
    </source>
</reference>
<evidence type="ECO:0000313" key="5">
    <source>
        <dbReference type="Proteomes" id="UP001287286"/>
    </source>
</evidence>
<evidence type="ECO:0000313" key="3">
    <source>
        <dbReference type="EMBL" id="PWI76233.1"/>
    </source>
</evidence>
<dbReference type="Proteomes" id="UP000245956">
    <property type="component" value="Unassembled WGS sequence"/>
</dbReference>
<organism evidence="3 4">
    <name type="scientific">Purpureocillium lilacinum</name>
    <name type="common">Paecilomyces lilacinus</name>
    <dbReference type="NCBI Taxonomy" id="33203"/>
    <lineage>
        <taxon>Eukaryota</taxon>
        <taxon>Fungi</taxon>
        <taxon>Dikarya</taxon>
        <taxon>Ascomycota</taxon>
        <taxon>Pezizomycotina</taxon>
        <taxon>Sordariomycetes</taxon>
        <taxon>Hypocreomycetidae</taxon>
        <taxon>Hypocreales</taxon>
        <taxon>Ophiocordycipitaceae</taxon>
        <taxon>Purpureocillium</taxon>
    </lineage>
</organism>
<reference evidence="2 5" key="4">
    <citation type="journal article" date="2024" name="Microbiol. Resour. Announc.">
        <title>Genome annotations for the ascomycete fungi Trichoderma harzianum, Trichoderma aggressivum, and Purpureocillium lilacinum.</title>
        <authorList>
            <person name="Beijen E.P.W."/>
            <person name="Ohm R.A."/>
        </authorList>
    </citation>
    <scope>NUCLEOTIDE SEQUENCE [LARGE SCALE GENOMIC DNA]</scope>
    <source>
        <strain evidence="2 5">CBS 150709</strain>
    </source>
</reference>
<evidence type="ECO:0000313" key="4">
    <source>
        <dbReference type="Proteomes" id="UP000245956"/>
    </source>
</evidence>
<evidence type="ECO:0000313" key="2">
    <source>
        <dbReference type="EMBL" id="KAK4090821.1"/>
    </source>
</evidence>
<sequence>MASQQGEPGQGKVAVAVTTGPARLPIRCGTPNTRRLCHSTAGVNGGRAQVDRLWRRTKWSRLRAGTAPSERPSGPISLDVHPLAAPRQDTEILDPVGSPVRTGAALPDWPDLAHQAHLGCPRHWEEARSGRSTPSSETKSVDLCVPNRGRAIQGSFVIVIDDTQTSRRQDVTIRRATQSHPSCCFSEWPVPYPAAFERRNAIWTVSHRAIKRAVSKRLRSARHRTTYREPQPCATYKRSVPFARTIRLLVFHFKLFSSLRGPWQPDMSQATVDSQTREELEITTSSLNLFDILHNSLILRNTVPHLPVSSILNLAATDRSFRALINQTPGVFRHLDLTRVKTAQFDIDEIDRGGQIWRNVQLDEYLTEDDFYSGPLRGVFSTLKRHNILQDVQTLILDGLSVTSELCYDIINDPSFNVRILSIRDAKNLNQGKLRGALQYACRTTRPDNTPRLKALYVFGSKDAAPVDDSTSGATTTGQRPHNGHPHGSSISAGWNQKSQLALTSALRREGDAWWSKKGRIISRPISNEWVNCMVACEGLIAFDAVLCHGPRHRNSPVFGKTPFPLRVDSNEPAVATYAVSGCESCGKAPEGLHHPQTSQPMSLPLLAPPPVLSSSIRAATSPHHHRGSNETHHEELSFVARCMDCLRERYCAGCHKWWCEDCYQLPGQYAASGAEVSNIVVVEPEEGENDDAAVSVSESLQTIAITATPKFKEFRRSEPHCKELLGMRQQLASAILALIGPSVCAESAAPGTASSTTKGLQRRTVTGACRAGAASAVCRPDAGLGRTRHTTTRHECNPHWATGVTPGWAAPCPSGIPKLRPSKLGLTGRSCPMSATSAVSN</sequence>